<evidence type="ECO:0000313" key="3">
    <source>
        <dbReference type="Proteomes" id="UP001230005"/>
    </source>
</evidence>
<feature type="domain" description="Polysaccharide pyruvyl transferase" evidence="1">
    <location>
        <begin position="13"/>
        <end position="294"/>
    </location>
</feature>
<organism evidence="2 3">
    <name type="scientific">Evansella vedderi</name>
    <dbReference type="NCBI Taxonomy" id="38282"/>
    <lineage>
        <taxon>Bacteria</taxon>
        <taxon>Bacillati</taxon>
        <taxon>Bacillota</taxon>
        <taxon>Bacilli</taxon>
        <taxon>Bacillales</taxon>
        <taxon>Bacillaceae</taxon>
        <taxon>Evansella</taxon>
    </lineage>
</organism>
<accession>A0ABT9ZVM4</accession>
<keyword evidence="2" id="KW-0808">Transferase</keyword>
<comment type="caution">
    <text evidence="2">The sequence shown here is derived from an EMBL/GenBank/DDBJ whole genome shotgun (WGS) entry which is preliminary data.</text>
</comment>
<dbReference type="Proteomes" id="UP001230005">
    <property type="component" value="Unassembled WGS sequence"/>
</dbReference>
<reference evidence="2 3" key="1">
    <citation type="submission" date="2023-07" db="EMBL/GenBank/DDBJ databases">
        <title>Genomic Encyclopedia of Type Strains, Phase IV (KMG-IV): sequencing the most valuable type-strain genomes for metagenomic binning, comparative biology and taxonomic classification.</title>
        <authorList>
            <person name="Goeker M."/>
        </authorList>
    </citation>
    <scope>NUCLEOTIDE SEQUENCE [LARGE SCALE GENOMIC DNA]</scope>
    <source>
        <strain evidence="2 3">DSM 9768</strain>
    </source>
</reference>
<dbReference type="InterPro" id="IPR019896">
    <property type="entry name" value="Polysacch_pyruvyl_Trfase_CsaB"/>
</dbReference>
<dbReference type="GO" id="GO:0016740">
    <property type="term" value="F:transferase activity"/>
    <property type="evidence" value="ECO:0007669"/>
    <property type="project" value="UniProtKB-KW"/>
</dbReference>
<dbReference type="RefSeq" id="WP_307324569.1">
    <property type="nucleotide sequence ID" value="NZ_JAUSUG010000006.1"/>
</dbReference>
<name>A0ABT9ZVM4_9BACI</name>
<proteinExistence type="predicted"/>
<dbReference type="InterPro" id="IPR007345">
    <property type="entry name" value="Polysacch_pyruvyl_Trfase"/>
</dbReference>
<gene>
    <name evidence="2" type="ORF">J2S74_001892</name>
</gene>
<dbReference type="EMBL" id="JAUSUG010000006">
    <property type="protein sequence ID" value="MDQ0254513.1"/>
    <property type="molecule type" value="Genomic_DNA"/>
</dbReference>
<evidence type="ECO:0000259" key="1">
    <source>
        <dbReference type="Pfam" id="PF04230"/>
    </source>
</evidence>
<dbReference type="NCBIfam" id="TIGR03609">
    <property type="entry name" value="S_layer_CsaB"/>
    <property type="match status" value="1"/>
</dbReference>
<evidence type="ECO:0000313" key="2">
    <source>
        <dbReference type="EMBL" id="MDQ0254513.1"/>
    </source>
</evidence>
<keyword evidence="3" id="KW-1185">Reference proteome</keyword>
<dbReference type="PANTHER" id="PTHR36836:SF1">
    <property type="entry name" value="COLANIC ACID BIOSYNTHESIS PROTEIN WCAK"/>
    <property type="match status" value="1"/>
</dbReference>
<dbReference type="SUPFAM" id="SSF53756">
    <property type="entry name" value="UDP-Glycosyltransferase/glycogen phosphorylase"/>
    <property type="match status" value="1"/>
</dbReference>
<dbReference type="Pfam" id="PF04230">
    <property type="entry name" value="PS_pyruv_trans"/>
    <property type="match status" value="1"/>
</dbReference>
<sequence>MEIVISGYYGFDNVGDEAILLSIIQGLKKDFPSISITVLSNQPKKTAALYKVKAVNRWKLKEVIQAIKTADGVISGGGGLLQDKTGSTTVLYYCGIMWLAHLLKKPFFVYAQGIGPIQRKWNQKITAWTLGKASLLTVRDENSKNYLKSFGVKKEIAVVPDPVVGMRVEDKTPCRWMKTIPNEKPYLTATVRYWLDHKNYLTHIAKGLSLYAEQGFPVVLIPMHGEDDLHCSQEVKQMMTKEAQGNTYIAPHEISIQEKINIIAHSELLVGMRLHSLIFAAINKVPFLSISYDPKVESFSSLCGQQVIGRVDSNSWSWESLMKEIDEYMVRKPLLKSKLVSYTEEAVKKADYTCISVLKHLVQAKVKYKLQ</sequence>
<protein>
    <submittedName>
        <fullName evidence="2">Polysaccharide pyruvyl transferase CsaB</fullName>
    </submittedName>
</protein>
<dbReference type="PANTHER" id="PTHR36836">
    <property type="entry name" value="COLANIC ACID BIOSYNTHESIS PROTEIN WCAK"/>
    <property type="match status" value="1"/>
</dbReference>